<dbReference type="RefSeq" id="XP_020122095.1">
    <property type="nucleotide sequence ID" value="XM_020264620.1"/>
</dbReference>
<evidence type="ECO:0008006" key="3">
    <source>
        <dbReference type="Google" id="ProtNLM"/>
    </source>
</evidence>
<dbReference type="SUPFAM" id="SSF52047">
    <property type="entry name" value="RNI-like"/>
    <property type="match status" value="1"/>
</dbReference>
<reference evidence="1 2" key="1">
    <citation type="submission" date="2015-06" db="EMBL/GenBank/DDBJ databases">
        <title>Talaromyces atroroseus IBT 11181 draft genome.</title>
        <authorList>
            <person name="Rasmussen K.B."/>
            <person name="Rasmussen S."/>
            <person name="Petersen B."/>
            <person name="Sicheritz-Ponten T."/>
            <person name="Mortensen U.H."/>
            <person name="Thrane U."/>
        </authorList>
    </citation>
    <scope>NUCLEOTIDE SEQUENCE [LARGE SCALE GENOMIC DNA]</scope>
    <source>
        <strain evidence="1 2">IBT 11181</strain>
    </source>
</reference>
<name>A0A225AUD6_TALAT</name>
<evidence type="ECO:0000313" key="1">
    <source>
        <dbReference type="EMBL" id="OKL61974.1"/>
    </source>
</evidence>
<dbReference type="OrthoDB" id="4224139at2759"/>
<dbReference type="Gene3D" id="3.80.10.10">
    <property type="entry name" value="Ribonuclease Inhibitor"/>
    <property type="match status" value="1"/>
</dbReference>
<evidence type="ECO:0000313" key="2">
    <source>
        <dbReference type="Proteomes" id="UP000214365"/>
    </source>
</evidence>
<dbReference type="SUPFAM" id="SSF81383">
    <property type="entry name" value="F-box domain"/>
    <property type="match status" value="1"/>
</dbReference>
<protein>
    <recommendedName>
        <fullName evidence="3">F-box domain-containing protein</fullName>
    </recommendedName>
</protein>
<proteinExistence type="predicted"/>
<dbReference type="InterPro" id="IPR032675">
    <property type="entry name" value="LRR_dom_sf"/>
</dbReference>
<dbReference type="AlphaFoldDB" id="A0A225AUD6"/>
<keyword evidence="2" id="KW-1185">Reference proteome</keyword>
<gene>
    <name evidence="1" type="ORF">UA08_02564</name>
</gene>
<organism evidence="1 2">
    <name type="scientific">Talaromyces atroroseus</name>
    <dbReference type="NCBI Taxonomy" id="1441469"/>
    <lineage>
        <taxon>Eukaryota</taxon>
        <taxon>Fungi</taxon>
        <taxon>Dikarya</taxon>
        <taxon>Ascomycota</taxon>
        <taxon>Pezizomycotina</taxon>
        <taxon>Eurotiomycetes</taxon>
        <taxon>Eurotiomycetidae</taxon>
        <taxon>Eurotiales</taxon>
        <taxon>Trichocomaceae</taxon>
        <taxon>Talaromyces</taxon>
        <taxon>Talaromyces sect. Trachyspermi</taxon>
    </lineage>
</organism>
<dbReference type="GeneID" id="31002319"/>
<dbReference type="Proteomes" id="UP000214365">
    <property type="component" value="Unassembled WGS sequence"/>
</dbReference>
<sequence>MADLFARLPAELRHTIFSALSHEKSSLSNALVVNRSWNAQTVGFIWSEVTLREIWHIRNSQNAHNYLSFVRSLVFGLSDNRYHDDIIQACTQLRIPRLEKISFMPGIILRNDSIDYIVPYLQPSLLTFCSIGGKLSLKLLSALKDTCTRLEDLRFKMPLDSITDEVNADDFYCWLQEIPSLRALSFFNKGNVESSTVDAIMSQLFSKSTLERLLTRPFRRLCLEYRVDEPEEFDTSSICHSLRELSVIVRADVITALQDLGRLQMLQLRIDGDYPEDVLSPICSLAELKSLSIIFTTAGTLNTEQVMSLKHLDRLEKLEIRTSEKAARGFEGYVLKNVIPIKLLPSFDENDFDELASSLPKLRNVCLLFDWDPDGRRVLLSAASFWPNIESLYLGYNIDLYESILVSEKPLFPCLKNMSKIRFLFTDVTGNCDYNDSFLTTHIEKIVGNLSHALPVLKDIEISGDPSGQLTIPIMVHNLWFPGDSTWSWNNHRLDWCWEFEGYL</sequence>
<dbReference type="EMBL" id="LFMY01000003">
    <property type="protein sequence ID" value="OKL61974.1"/>
    <property type="molecule type" value="Genomic_DNA"/>
</dbReference>
<comment type="caution">
    <text evidence="1">The sequence shown here is derived from an EMBL/GenBank/DDBJ whole genome shotgun (WGS) entry which is preliminary data.</text>
</comment>
<dbReference type="InterPro" id="IPR036047">
    <property type="entry name" value="F-box-like_dom_sf"/>
</dbReference>
<accession>A0A225AUD6</accession>